<dbReference type="EMBL" id="VSSQ01068886">
    <property type="protein sequence ID" value="MPN21016.1"/>
    <property type="molecule type" value="Genomic_DNA"/>
</dbReference>
<evidence type="ECO:0008006" key="2">
    <source>
        <dbReference type="Google" id="ProtNLM"/>
    </source>
</evidence>
<evidence type="ECO:0000313" key="1">
    <source>
        <dbReference type="EMBL" id="MPN21016.1"/>
    </source>
</evidence>
<protein>
    <recommendedName>
        <fullName evidence="2">Outer-membrane lipoprotein carrier protein</fullName>
    </recommendedName>
</protein>
<accession>A0A645G4F3</accession>
<comment type="caution">
    <text evidence="1">The sequence shown here is derived from an EMBL/GenBank/DDBJ whole genome shotgun (WGS) entry which is preliminary data.</text>
</comment>
<dbReference type="InterPro" id="IPR004564">
    <property type="entry name" value="OM_lipoprot_carrier_LolA-like"/>
</dbReference>
<dbReference type="AlphaFoldDB" id="A0A645G4F3"/>
<dbReference type="Pfam" id="PF03548">
    <property type="entry name" value="LolA"/>
    <property type="match status" value="1"/>
</dbReference>
<sequence length="217" mass="24290">MKIPVNTFLFFFVFLLIQVSAHTQIQAQAKTLKTQDLLNSFTNNIKSKSLVTMEFEMISGSGSYNGSVVASGGAYKMENNELELFCDGETKWIVNHSGKEISIFHHDPGHTDIVENPMGFFGSLDKGYTFSEKSSLDNKGLYIIELKPKNKHTAYKTITLGIEPGSYNPRQVRYTAKDNTVYTIIISKFTSSGQPLAPSSFRLAEPYPSGYFINDLR</sequence>
<proteinExistence type="predicted"/>
<dbReference type="InterPro" id="IPR029046">
    <property type="entry name" value="LolA/LolB/LppX"/>
</dbReference>
<reference evidence="1" key="1">
    <citation type="submission" date="2019-08" db="EMBL/GenBank/DDBJ databases">
        <authorList>
            <person name="Kucharzyk K."/>
            <person name="Murdoch R.W."/>
            <person name="Higgins S."/>
            <person name="Loffler F."/>
        </authorList>
    </citation>
    <scope>NUCLEOTIDE SEQUENCE</scope>
</reference>
<gene>
    <name evidence="1" type="ORF">SDC9_168395</name>
</gene>
<name>A0A645G4F3_9ZZZZ</name>
<dbReference type="SUPFAM" id="SSF89392">
    <property type="entry name" value="Prokaryotic lipoproteins and lipoprotein localization factors"/>
    <property type="match status" value="1"/>
</dbReference>
<dbReference type="CDD" id="cd16325">
    <property type="entry name" value="LolA"/>
    <property type="match status" value="1"/>
</dbReference>
<organism evidence="1">
    <name type="scientific">bioreactor metagenome</name>
    <dbReference type="NCBI Taxonomy" id="1076179"/>
    <lineage>
        <taxon>unclassified sequences</taxon>
        <taxon>metagenomes</taxon>
        <taxon>ecological metagenomes</taxon>
    </lineage>
</organism>
<dbReference type="Gene3D" id="2.50.20.10">
    <property type="entry name" value="Lipoprotein localisation LolA/LolB/LppX"/>
    <property type="match status" value="1"/>
</dbReference>